<reference evidence="1" key="1">
    <citation type="journal article" date="2014" name="Front. Microbiol.">
        <title>High frequency of phylogenetically diverse reductive dehalogenase-homologous genes in deep subseafloor sedimentary metagenomes.</title>
        <authorList>
            <person name="Kawai M."/>
            <person name="Futagami T."/>
            <person name="Toyoda A."/>
            <person name="Takaki Y."/>
            <person name="Nishi S."/>
            <person name="Hori S."/>
            <person name="Arai W."/>
            <person name="Tsubouchi T."/>
            <person name="Morono Y."/>
            <person name="Uchiyama I."/>
            <person name="Ito T."/>
            <person name="Fujiyama A."/>
            <person name="Inagaki F."/>
            <person name="Takami H."/>
        </authorList>
    </citation>
    <scope>NUCLEOTIDE SEQUENCE</scope>
    <source>
        <strain evidence="1">Expedition CK06-06</strain>
    </source>
</reference>
<name>X1QGA4_9ZZZZ</name>
<accession>X1QGA4</accession>
<evidence type="ECO:0000313" key="1">
    <source>
        <dbReference type="EMBL" id="GAI67492.1"/>
    </source>
</evidence>
<dbReference type="EMBL" id="BARW01000004">
    <property type="protein sequence ID" value="GAI67492.1"/>
    <property type="molecule type" value="Genomic_DNA"/>
</dbReference>
<proteinExistence type="predicted"/>
<comment type="caution">
    <text evidence="1">The sequence shown here is derived from an EMBL/GenBank/DDBJ whole genome shotgun (WGS) entry which is preliminary data.</text>
</comment>
<dbReference type="AlphaFoldDB" id="X1QGA4"/>
<sequence length="96" mass="11033">MTDKEKILAGRKAVDAYRTAHTKLYEKGWHKGIPEEHTPLLNIMLGAFKGLGFNTIQEFFGASDLLNIQECGYKDREDFEAKASETDREALELKWR</sequence>
<gene>
    <name evidence="1" type="ORF">S12H4_00075</name>
    <name evidence="2" type="ORF">S12H4_00077</name>
</gene>
<evidence type="ECO:0000313" key="2">
    <source>
        <dbReference type="EMBL" id="GAI67506.1"/>
    </source>
</evidence>
<protein>
    <submittedName>
        <fullName evidence="1">Uncharacterized protein</fullName>
    </submittedName>
</protein>
<organism evidence="1">
    <name type="scientific">marine sediment metagenome</name>
    <dbReference type="NCBI Taxonomy" id="412755"/>
    <lineage>
        <taxon>unclassified sequences</taxon>
        <taxon>metagenomes</taxon>
        <taxon>ecological metagenomes</taxon>
    </lineage>
</organism>
<dbReference type="EMBL" id="BARW01000005">
    <property type="protein sequence ID" value="GAI67506.1"/>
    <property type="molecule type" value="Genomic_DNA"/>
</dbReference>